<dbReference type="Pfam" id="PF11835">
    <property type="entry name" value="RRM_8"/>
    <property type="match status" value="1"/>
</dbReference>
<keyword evidence="2 3" id="KW-0694">RNA-binding</keyword>
<dbReference type="InterPro" id="IPR000504">
    <property type="entry name" value="RRM_dom"/>
</dbReference>
<feature type="domain" description="RRM" evidence="4">
    <location>
        <begin position="261"/>
        <end position="336"/>
    </location>
</feature>
<dbReference type="InterPro" id="IPR035979">
    <property type="entry name" value="RBD_domain_sf"/>
</dbReference>
<name>A0AAN0J3T4_AMPQE</name>
<dbReference type="Proteomes" id="UP000007879">
    <property type="component" value="Unassembled WGS sequence"/>
</dbReference>
<dbReference type="GO" id="GO:0003723">
    <property type="term" value="F:RNA binding"/>
    <property type="evidence" value="ECO:0007669"/>
    <property type="project" value="UniProtKB-UniRule"/>
</dbReference>
<dbReference type="SUPFAM" id="SSF54928">
    <property type="entry name" value="RNA-binding domain, RBD"/>
    <property type="match status" value="3"/>
</dbReference>
<dbReference type="Gene3D" id="3.30.70.330">
    <property type="match status" value="3"/>
</dbReference>
<reference evidence="6" key="1">
    <citation type="journal article" date="2010" name="Nature">
        <title>The Amphimedon queenslandica genome and the evolution of animal complexity.</title>
        <authorList>
            <person name="Srivastava M."/>
            <person name="Simakov O."/>
            <person name="Chapman J."/>
            <person name="Fahey B."/>
            <person name="Gauthier M.E."/>
            <person name="Mitros T."/>
            <person name="Richards G.S."/>
            <person name="Conaco C."/>
            <person name="Dacre M."/>
            <person name="Hellsten U."/>
            <person name="Larroux C."/>
            <person name="Putnam N.H."/>
            <person name="Stanke M."/>
            <person name="Adamska M."/>
            <person name="Darling A."/>
            <person name="Degnan S.M."/>
            <person name="Oakley T.H."/>
            <person name="Plachetzki D.C."/>
            <person name="Zhai Y."/>
            <person name="Adamski M."/>
            <person name="Calcino A."/>
            <person name="Cummins S.F."/>
            <person name="Goodstein D.M."/>
            <person name="Harris C."/>
            <person name="Jackson D.J."/>
            <person name="Leys S.P."/>
            <person name="Shu S."/>
            <person name="Woodcroft B.J."/>
            <person name="Vervoort M."/>
            <person name="Kosik K.S."/>
            <person name="Manning G."/>
            <person name="Degnan B.M."/>
            <person name="Rokhsar D.S."/>
        </authorList>
    </citation>
    <scope>NUCLEOTIDE SEQUENCE [LARGE SCALE GENOMIC DNA]</scope>
</reference>
<evidence type="ECO:0000259" key="4">
    <source>
        <dbReference type="PROSITE" id="PS50102"/>
    </source>
</evidence>
<organism evidence="5 6">
    <name type="scientific">Amphimedon queenslandica</name>
    <name type="common">Sponge</name>
    <dbReference type="NCBI Taxonomy" id="400682"/>
    <lineage>
        <taxon>Eukaryota</taxon>
        <taxon>Metazoa</taxon>
        <taxon>Porifera</taxon>
        <taxon>Demospongiae</taxon>
        <taxon>Heteroscleromorpha</taxon>
        <taxon>Haplosclerida</taxon>
        <taxon>Niphatidae</taxon>
        <taxon>Amphimedon</taxon>
    </lineage>
</organism>
<dbReference type="SMART" id="SM00360">
    <property type="entry name" value="RRM"/>
    <property type="match status" value="3"/>
</dbReference>
<dbReference type="Pfam" id="PF13893">
    <property type="entry name" value="RRM_5"/>
    <property type="match status" value="1"/>
</dbReference>
<keyword evidence="1" id="KW-0677">Repeat</keyword>
<reference evidence="5" key="2">
    <citation type="submission" date="2024-06" db="UniProtKB">
        <authorList>
            <consortium name="EnsemblMetazoa"/>
        </authorList>
    </citation>
    <scope>IDENTIFICATION</scope>
</reference>
<proteinExistence type="predicted"/>
<sequence length="338" mass="37332">MIYPITIDVLHQIFAKYGDVLKVVTFMKNTQFHALIQYPNEIIATNAKTALDGQNIYNGCCTLHIDYSKLSNLTVKFNNEKTRDFTRPDLPSGDPEAAPLPDLSAYGLHPAFLQSPAFAQLRTALTALGGTQGAAGAGVVAPTPVVLASNLNDKMISPHALFILFGVYGDVMRVKILYSKRDSALVQFREAQQAQNAVTHLNGCMLYGKKLHLTLSKHTQVQMPQPGSNEDALTEDFTNSPLHRFKKPGSKNYQNIYPPSPTLHLSNIPDGITEEYLRGLFTSTGGTVVNFRFFQNDQRMALVQMSSPDEAISALIVTHNHKISETNHLRVTFSKSNI</sequence>
<dbReference type="AlphaFoldDB" id="A0AAN0J3T4"/>
<evidence type="ECO:0000256" key="1">
    <source>
        <dbReference type="ARBA" id="ARBA00022737"/>
    </source>
</evidence>
<dbReference type="InterPro" id="IPR021790">
    <property type="entry name" value="PTBP1-like_RRM2"/>
</dbReference>
<keyword evidence="6" id="KW-1185">Reference proteome</keyword>
<accession>A0AAN0J3T4</accession>
<dbReference type="FunFam" id="3.30.70.330:FF:000341">
    <property type="entry name" value="Hephaestus, isoform C"/>
    <property type="match status" value="1"/>
</dbReference>
<evidence type="ECO:0000313" key="5">
    <source>
        <dbReference type="EnsemblMetazoa" id="XP_019851695.1"/>
    </source>
</evidence>
<feature type="domain" description="RRM" evidence="4">
    <location>
        <begin position="144"/>
        <end position="218"/>
    </location>
</feature>
<evidence type="ECO:0000313" key="6">
    <source>
        <dbReference type="Proteomes" id="UP000007879"/>
    </source>
</evidence>
<dbReference type="CDD" id="cd12423">
    <property type="entry name" value="RRM3_PTBP1_like"/>
    <property type="match status" value="1"/>
</dbReference>
<evidence type="ECO:0000256" key="2">
    <source>
        <dbReference type="ARBA" id="ARBA00022884"/>
    </source>
</evidence>
<dbReference type="PROSITE" id="PS50102">
    <property type="entry name" value="RRM"/>
    <property type="match status" value="2"/>
</dbReference>
<dbReference type="RefSeq" id="XP_019851695.1">
    <property type="nucleotide sequence ID" value="XM_019996136.1"/>
</dbReference>
<dbReference type="KEGG" id="aqu:100640161"/>
<dbReference type="EnsemblMetazoa" id="XM_019996136.1">
    <property type="protein sequence ID" value="XP_019851695.1"/>
    <property type="gene ID" value="LOC100640161"/>
</dbReference>
<evidence type="ECO:0000256" key="3">
    <source>
        <dbReference type="PROSITE-ProRule" id="PRU00176"/>
    </source>
</evidence>
<dbReference type="InterPro" id="IPR012677">
    <property type="entry name" value="Nucleotide-bd_a/b_plait_sf"/>
</dbReference>
<dbReference type="GeneID" id="100640161"/>
<dbReference type="Pfam" id="PF22976">
    <property type="entry name" value="RRM_10"/>
    <property type="match status" value="1"/>
</dbReference>
<dbReference type="CDD" id="cd12425">
    <property type="entry name" value="RRM4_PTBP1_like"/>
    <property type="match status" value="1"/>
</dbReference>
<protein>
    <recommendedName>
        <fullName evidence="4">RRM domain-containing protein</fullName>
    </recommendedName>
</protein>
<dbReference type="PANTHER" id="PTHR15592">
    <property type="entry name" value="MATRIN 3/NUCLEAR PROTEIN 220-RELATED"/>
    <property type="match status" value="1"/>
</dbReference>
<dbReference type="InterPro" id="IPR055204">
    <property type="entry name" value="HNRNPL_RRM"/>
</dbReference>